<dbReference type="HOGENOM" id="CLU_163452_0_0_6"/>
<proteinExistence type="predicted"/>
<sequence>MISLSESIYERSAGNMNTAVSTGRINMVHIFSFSTYIICTVFSLLLFYYLVSHLLHSKHFILNVVSSFLLLGCAKYHFNVAKTGALAIFNITIDSSGVFIAVLIPFIFSSSYSVPFYMAYKRYY</sequence>
<keyword evidence="1" id="KW-1133">Transmembrane helix</keyword>
<evidence type="ECO:0000313" key="2">
    <source>
        <dbReference type="EMBL" id="ABG15727.1"/>
    </source>
</evidence>
<dbReference type="Proteomes" id="UP000001971">
    <property type="component" value="Chromosome"/>
</dbReference>
<dbReference type="AlphaFoldDB" id="A0A0E1NY13"/>
<evidence type="ECO:0000256" key="1">
    <source>
        <dbReference type="SAM" id="Phobius"/>
    </source>
</evidence>
<accession>A0A0E1NY13</accession>
<feature type="transmembrane region" description="Helical" evidence="1">
    <location>
        <begin position="30"/>
        <end position="51"/>
    </location>
</feature>
<keyword evidence="1" id="KW-0472">Membrane</keyword>
<protein>
    <submittedName>
        <fullName evidence="2">Uncharacterized protein</fullName>
    </submittedName>
</protein>
<dbReference type="PATRIC" id="fig|360102.15.peg.2741"/>
<keyword evidence="1" id="KW-0812">Transmembrane</keyword>
<feature type="transmembrane region" description="Helical" evidence="1">
    <location>
        <begin position="60"/>
        <end position="78"/>
    </location>
</feature>
<dbReference type="EMBL" id="CP000308">
    <property type="protein sequence ID" value="ABG15727.1"/>
    <property type="molecule type" value="Genomic_DNA"/>
</dbReference>
<gene>
    <name evidence="2" type="ordered locus">YPA_3765</name>
</gene>
<organism evidence="2 3">
    <name type="scientific">Yersinia pestis bv. Antiqua (strain Antiqua)</name>
    <dbReference type="NCBI Taxonomy" id="360102"/>
    <lineage>
        <taxon>Bacteria</taxon>
        <taxon>Pseudomonadati</taxon>
        <taxon>Pseudomonadota</taxon>
        <taxon>Gammaproteobacteria</taxon>
        <taxon>Enterobacterales</taxon>
        <taxon>Yersiniaceae</taxon>
        <taxon>Yersinia</taxon>
    </lineage>
</organism>
<name>A0A0E1NY13_YERPA</name>
<evidence type="ECO:0000313" key="3">
    <source>
        <dbReference type="Proteomes" id="UP000001971"/>
    </source>
</evidence>
<reference evidence="2 3" key="1">
    <citation type="journal article" date="2006" name="J. Bacteriol.">
        <title>Complete genome sequence of Yersinia pestis strains Antiqua and Nepal516: evidence of gene reduction in an emerging pathogen.</title>
        <authorList>
            <person name="Chain P.S."/>
            <person name="Hu P."/>
            <person name="Malfatti S.A."/>
            <person name="Radnedge L."/>
            <person name="Larimer F."/>
            <person name="Vergez L.M."/>
            <person name="Worsham P."/>
            <person name="Chu M.C."/>
            <person name="Andersen G.L."/>
        </authorList>
    </citation>
    <scope>NUCLEOTIDE SEQUENCE [LARGE SCALE GENOMIC DNA]</scope>
    <source>
        <strain evidence="2 3">Antiqua</strain>
    </source>
</reference>
<dbReference type="KEGG" id="ypa:YPA_3765"/>